<sequence>MGKCHAAGDTEEYMSQRKPQSRRQKPAEMPETENDRIAGRNPVMEALRSGARIDMLYVGQESGGLQEIISLAKEQGIPVKVVTESKLTQLTGGAVHQGVAAEGACGTYVSLEELLERAAEKGEPPLLVLCDGIQDPHNLGAIIRTAEAAGAHGVIIPKRRSASLTLTVGKTSAGAASWLPVARVPNLASAMEILKKNNVWIYGTDAAGTSYTDADFTGGTAFVIGSEGFGMSRLVGEKCDAMLSLPMRGKVNSLNASVAAGIFLYEAVRQRLAK</sequence>
<feature type="domain" description="RNA 2-O ribose methyltransferase substrate binding" evidence="5">
    <location>
        <begin position="36"/>
        <end position="109"/>
    </location>
</feature>
<dbReference type="InterPro" id="IPR029028">
    <property type="entry name" value="Alpha/beta_knot_MTases"/>
</dbReference>
<dbReference type="SUPFAM" id="SSF75217">
    <property type="entry name" value="alpha/beta knot"/>
    <property type="match status" value="1"/>
</dbReference>
<dbReference type="Proteomes" id="UP000016662">
    <property type="component" value="Unassembled WGS sequence"/>
</dbReference>
<evidence type="ECO:0000256" key="4">
    <source>
        <dbReference type="SAM" id="MobiDB-lite"/>
    </source>
</evidence>
<proteinExistence type="inferred from homology"/>
<dbReference type="PATRIC" id="fig|411473.3.peg.47"/>
<dbReference type="PANTHER" id="PTHR46429:SF1">
    <property type="entry name" value="23S RRNA (GUANOSINE-2'-O-)-METHYLTRANSFERASE RLMB"/>
    <property type="match status" value="1"/>
</dbReference>
<feature type="region of interest" description="Disordered" evidence="4">
    <location>
        <begin position="1"/>
        <end position="41"/>
    </location>
</feature>
<dbReference type="InterPro" id="IPR013123">
    <property type="entry name" value="SpoU_subst-bd"/>
</dbReference>
<dbReference type="InterPro" id="IPR029064">
    <property type="entry name" value="Ribosomal_eL30-like_sf"/>
</dbReference>
<keyword evidence="2 6" id="KW-0489">Methyltransferase</keyword>
<keyword evidence="3 6" id="KW-0808">Transferase</keyword>
<dbReference type="SMART" id="SM00967">
    <property type="entry name" value="SpoU_sub_bind"/>
    <property type="match status" value="1"/>
</dbReference>
<keyword evidence="7" id="KW-1185">Reference proteome</keyword>
<name>U2KZP6_9FIRM</name>
<dbReference type="Gene3D" id="3.30.1330.30">
    <property type="match status" value="1"/>
</dbReference>
<dbReference type="InterPro" id="IPR004441">
    <property type="entry name" value="rRNA_MeTrfase_TrmH"/>
</dbReference>
<accession>U2KZP6</accession>
<dbReference type="GO" id="GO:0008173">
    <property type="term" value="F:RNA methyltransferase activity"/>
    <property type="evidence" value="ECO:0007669"/>
    <property type="project" value="InterPro"/>
</dbReference>
<evidence type="ECO:0000256" key="2">
    <source>
        <dbReference type="ARBA" id="ARBA00022603"/>
    </source>
</evidence>
<dbReference type="InterPro" id="IPR001537">
    <property type="entry name" value="SpoU_MeTrfase"/>
</dbReference>
<dbReference type="SUPFAM" id="SSF55315">
    <property type="entry name" value="L30e-like"/>
    <property type="match status" value="1"/>
</dbReference>
<dbReference type="FunFam" id="3.40.1280.10:FF:000008">
    <property type="entry name" value="Group 3 RNA methyltransferase TrmH"/>
    <property type="match status" value="1"/>
</dbReference>
<dbReference type="InterPro" id="IPR029026">
    <property type="entry name" value="tRNA_m1G_MTases_N"/>
</dbReference>
<dbReference type="CDD" id="cd18103">
    <property type="entry name" value="SpoU-like_RlmB"/>
    <property type="match status" value="1"/>
</dbReference>
<dbReference type="GO" id="GO:0032259">
    <property type="term" value="P:methylation"/>
    <property type="evidence" value="ECO:0007669"/>
    <property type="project" value="UniProtKB-KW"/>
</dbReference>
<evidence type="ECO:0000313" key="6">
    <source>
        <dbReference type="EMBL" id="ERJ97555.1"/>
    </source>
</evidence>
<dbReference type="Pfam" id="PF00588">
    <property type="entry name" value="SpoU_methylase"/>
    <property type="match status" value="1"/>
</dbReference>
<gene>
    <name evidence="6" type="ORF">RUMCAL_00053</name>
</gene>
<dbReference type="Gene3D" id="3.40.1280.10">
    <property type="match status" value="1"/>
</dbReference>
<organism evidence="6 7">
    <name type="scientific">Ruminococcus callidus ATCC 27760</name>
    <dbReference type="NCBI Taxonomy" id="411473"/>
    <lineage>
        <taxon>Bacteria</taxon>
        <taxon>Bacillati</taxon>
        <taxon>Bacillota</taxon>
        <taxon>Clostridia</taxon>
        <taxon>Eubacteriales</taxon>
        <taxon>Oscillospiraceae</taxon>
        <taxon>Ruminococcus</taxon>
    </lineage>
</organism>
<feature type="compositionally biased region" description="Basic and acidic residues" evidence="4">
    <location>
        <begin position="25"/>
        <end position="38"/>
    </location>
</feature>
<dbReference type="GO" id="GO:0005829">
    <property type="term" value="C:cytosol"/>
    <property type="evidence" value="ECO:0007669"/>
    <property type="project" value="TreeGrafter"/>
</dbReference>
<reference evidence="6 7" key="1">
    <citation type="submission" date="2013-07" db="EMBL/GenBank/DDBJ databases">
        <authorList>
            <person name="Weinstock G."/>
            <person name="Sodergren E."/>
            <person name="Wylie T."/>
            <person name="Fulton L."/>
            <person name="Fulton R."/>
            <person name="Fronick C."/>
            <person name="O'Laughlin M."/>
            <person name="Godfrey J."/>
            <person name="Miner T."/>
            <person name="Herter B."/>
            <person name="Appelbaum E."/>
            <person name="Cordes M."/>
            <person name="Lek S."/>
            <person name="Wollam A."/>
            <person name="Pepin K.H."/>
            <person name="Palsikar V.B."/>
            <person name="Mitreva M."/>
            <person name="Wilson R.K."/>
        </authorList>
    </citation>
    <scope>NUCLEOTIDE SEQUENCE [LARGE SCALE GENOMIC DNA]</scope>
    <source>
        <strain evidence="6 7">ATCC 27760</strain>
    </source>
</reference>
<dbReference type="GO" id="GO:0003723">
    <property type="term" value="F:RNA binding"/>
    <property type="evidence" value="ECO:0007669"/>
    <property type="project" value="InterPro"/>
</dbReference>
<evidence type="ECO:0000256" key="1">
    <source>
        <dbReference type="ARBA" id="ARBA00007228"/>
    </source>
</evidence>
<dbReference type="GO" id="GO:0006396">
    <property type="term" value="P:RNA processing"/>
    <property type="evidence" value="ECO:0007669"/>
    <property type="project" value="InterPro"/>
</dbReference>
<dbReference type="HOGENOM" id="CLU_021322_0_1_9"/>
<evidence type="ECO:0000313" key="7">
    <source>
        <dbReference type="Proteomes" id="UP000016662"/>
    </source>
</evidence>
<comment type="similarity">
    <text evidence="1">Belongs to the class IV-like SAM-binding methyltransferase superfamily. RNA methyltransferase TrmH family.</text>
</comment>
<dbReference type="AlphaFoldDB" id="U2KZP6"/>
<evidence type="ECO:0000256" key="3">
    <source>
        <dbReference type="ARBA" id="ARBA00022679"/>
    </source>
</evidence>
<evidence type="ECO:0000259" key="5">
    <source>
        <dbReference type="SMART" id="SM00967"/>
    </source>
</evidence>
<protein>
    <submittedName>
        <fullName evidence="6">RNA methyltransferase, TrmH family, group 3</fullName>
    </submittedName>
</protein>
<comment type="caution">
    <text evidence="6">The sequence shown here is derived from an EMBL/GenBank/DDBJ whole genome shotgun (WGS) entry which is preliminary data.</text>
</comment>
<dbReference type="NCBIfam" id="TIGR00186">
    <property type="entry name" value="rRNA_methyl_3"/>
    <property type="match status" value="1"/>
</dbReference>
<dbReference type="PANTHER" id="PTHR46429">
    <property type="entry name" value="23S RRNA (GUANOSINE-2'-O-)-METHYLTRANSFERASE RLMB"/>
    <property type="match status" value="1"/>
</dbReference>
<dbReference type="EMBL" id="AWVF01000009">
    <property type="protein sequence ID" value="ERJ97555.1"/>
    <property type="molecule type" value="Genomic_DNA"/>
</dbReference>
<dbReference type="eggNOG" id="COG0566">
    <property type="taxonomic scope" value="Bacteria"/>
</dbReference>
<dbReference type="Pfam" id="PF08032">
    <property type="entry name" value="SpoU_sub_bind"/>
    <property type="match status" value="1"/>
</dbReference>
<dbReference type="STRING" id="411473.RUMCAL_00053"/>